<evidence type="ECO:0000313" key="1">
    <source>
        <dbReference type="EMBL" id="KAJ9120299.1"/>
    </source>
</evidence>
<name>A0ACC2XAC6_9TREE</name>
<accession>A0ACC2XAC6</accession>
<dbReference type="EMBL" id="JASBWU010000007">
    <property type="protein sequence ID" value="KAJ9120299.1"/>
    <property type="molecule type" value="Genomic_DNA"/>
</dbReference>
<keyword evidence="2" id="KW-1185">Reference proteome</keyword>
<gene>
    <name evidence="1" type="ORF">QFC22_003199</name>
</gene>
<proteinExistence type="predicted"/>
<dbReference type="Proteomes" id="UP001243375">
    <property type="component" value="Unassembled WGS sequence"/>
</dbReference>
<sequence>MATHHLWDHLTVFISKPSTSTTLFLISRSSSTHCVGSTSRAQESDKTQKMSKPTQPPAATGGKPAARALTGSKWALGPPQLSQPASATVSPLQSPNPNKEKLTTSDSATTSTPPSARQSQAGQPRKAATPAAPAASKAVNIPSPPTAASTPAKNPALNFGTVDNPESTISSSPATKPTAGAHLGEGEKVKSFGSVAAAAAAQSPAVAVSTPAPTSDKPAQVNGDKPAPPTEAAAAPAPAQTKPKFDPHKMFQKAPAATPSSAPSAPTAAPVSPAAAAPIALASPAPVPQQQNPYAQLQATQMQPGQAGIPHSRGYTAQGMPVQSFSPSGGQQNGINNNQSRGGPHRSPIMNHSQPGQFNPASGAFSPASGPNIRPPRQSNQQQMGGRGMYAPQGMPGQHYPGMAQAFSPYGQGPYNAYEFNPAFQYQQQQHYPGQPGGPSVQSPSMGRPPLHNAHSGSFGSNTSGLPPVTGGVASPMSPQLAPGTPQQAPRTPSLFSPGAAAFSPGASAFTPGGGPPAFVPAKARASAVKITRDDGTAVDLSIVAKTVKGSGPTAAAIAAAASIAATASPKPTGAVPVTVRIESPVQKELRQRELDEEKKRKEQDAREERERKERKEKKEKDDQQREQKQAEEKKADDKVSLPA</sequence>
<organism evidence="1 2">
    <name type="scientific">Naganishia vaughanmartiniae</name>
    <dbReference type="NCBI Taxonomy" id="1424756"/>
    <lineage>
        <taxon>Eukaryota</taxon>
        <taxon>Fungi</taxon>
        <taxon>Dikarya</taxon>
        <taxon>Basidiomycota</taxon>
        <taxon>Agaricomycotina</taxon>
        <taxon>Tremellomycetes</taxon>
        <taxon>Filobasidiales</taxon>
        <taxon>Filobasidiaceae</taxon>
        <taxon>Naganishia</taxon>
    </lineage>
</organism>
<protein>
    <submittedName>
        <fullName evidence="1">Uncharacterized protein</fullName>
    </submittedName>
</protein>
<evidence type="ECO:0000313" key="2">
    <source>
        <dbReference type="Proteomes" id="UP001243375"/>
    </source>
</evidence>
<reference evidence="1" key="1">
    <citation type="submission" date="2023-04" db="EMBL/GenBank/DDBJ databases">
        <title>Draft Genome sequencing of Naganishia species isolated from polar environments using Oxford Nanopore Technology.</title>
        <authorList>
            <person name="Leo P."/>
            <person name="Venkateswaran K."/>
        </authorList>
    </citation>
    <scope>NUCLEOTIDE SEQUENCE</scope>
    <source>
        <strain evidence="1">MNA-CCFEE 5425</strain>
    </source>
</reference>
<comment type="caution">
    <text evidence="1">The sequence shown here is derived from an EMBL/GenBank/DDBJ whole genome shotgun (WGS) entry which is preliminary data.</text>
</comment>